<dbReference type="Pfam" id="PF11618">
    <property type="entry name" value="C2-C2_1"/>
    <property type="match status" value="1"/>
</dbReference>
<dbReference type="SUPFAM" id="SSF49562">
    <property type="entry name" value="C2 domain (Calcium/lipid-binding domain, CaLB)"/>
    <property type="match status" value="2"/>
</dbReference>
<evidence type="ECO:0000256" key="3">
    <source>
        <dbReference type="ARBA" id="ARBA00023054"/>
    </source>
</evidence>
<dbReference type="Gene3D" id="2.60.40.150">
    <property type="entry name" value="C2 domain"/>
    <property type="match status" value="3"/>
</dbReference>
<comment type="subcellular location">
    <subcellularLocation>
        <location evidence="1">Cell projection</location>
        <location evidence="1">Cilium</location>
    </subcellularLocation>
</comment>
<evidence type="ECO:0000256" key="5">
    <source>
        <dbReference type="ARBA" id="ARBA00023273"/>
    </source>
</evidence>
<feature type="compositionally biased region" description="Basic and acidic residues" evidence="7">
    <location>
        <begin position="1380"/>
        <end position="1391"/>
    </location>
</feature>
<gene>
    <name evidence="9" type="primary">rpgrip1</name>
</gene>
<comment type="similarity">
    <text evidence="2">Belongs to the RPGRIP1 family.</text>
</comment>
<organism evidence="9 10">
    <name type="scientific">Gadus morhua</name>
    <name type="common">Atlantic cod</name>
    <dbReference type="NCBI Taxonomy" id="8049"/>
    <lineage>
        <taxon>Eukaryota</taxon>
        <taxon>Metazoa</taxon>
        <taxon>Chordata</taxon>
        <taxon>Craniata</taxon>
        <taxon>Vertebrata</taxon>
        <taxon>Euteleostomi</taxon>
        <taxon>Actinopterygii</taxon>
        <taxon>Neopterygii</taxon>
        <taxon>Teleostei</taxon>
        <taxon>Neoteleostei</taxon>
        <taxon>Acanthomorphata</taxon>
        <taxon>Zeiogadaria</taxon>
        <taxon>Gadariae</taxon>
        <taxon>Gadiformes</taxon>
        <taxon>Gadoidei</taxon>
        <taxon>Gadidae</taxon>
        <taxon>Gadus</taxon>
    </lineage>
</organism>
<dbReference type="AlphaFoldDB" id="A0A8C4YVI7"/>
<feature type="region of interest" description="Disordered" evidence="7">
    <location>
        <begin position="1354"/>
        <end position="1400"/>
    </location>
</feature>
<evidence type="ECO:0000313" key="9">
    <source>
        <dbReference type="Ensembl" id="ENSGMOP00000000964.2"/>
    </source>
</evidence>
<dbReference type="GO" id="GO:1905515">
    <property type="term" value="P:non-motile cilium assembly"/>
    <property type="evidence" value="ECO:0007669"/>
    <property type="project" value="TreeGrafter"/>
</dbReference>
<dbReference type="Proteomes" id="UP000694546">
    <property type="component" value="Chromosome 17"/>
</dbReference>
<accession>A0A8C4YVI7</accession>
<keyword evidence="3 6" id="KW-0175">Coiled coil</keyword>
<dbReference type="InterPro" id="IPR035892">
    <property type="entry name" value="C2_domain_sf"/>
</dbReference>
<dbReference type="OMA" id="NTLAAGW"/>
<feature type="compositionally biased region" description="Basic and acidic residues" evidence="7">
    <location>
        <begin position="427"/>
        <end position="443"/>
    </location>
</feature>
<dbReference type="PANTHER" id="PTHR14240">
    <property type="entry name" value="RETINITIS PIGMENTOSA GTPASE REGULATOR-INTERACTING PROTEIN"/>
    <property type="match status" value="1"/>
</dbReference>
<dbReference type="OrthoDB" id="2133912at2759"/>
<evidence type="ECO:0000259" key="8">
    <source>
        <dbReference type="PROSITE" id="PS50004"/>
    </source>
</evidence>
<feature type="region of interest" description="Disordered" evidence="7">
    <location>
        <begin position="974"/>
        <end position="1183"/>
    </location>
</feature>
<reference evidence="9" key="2">
    <citation type="submission" date="2025-09" db="UniProtKB">
        <authorList>
            <consortium name="Ensembl"/>
        </authorList>
    </citation>
    <scope>IDENTIFICATION</scope>
</reference>
<dbReference type="Pfam" id="PF18111">
    <property type="entry name" value="RPGR1_C"/>
    <property type="match status" value="1"/>
</dbReference>
<protein>
    <recommendedName>
        <fullName evidence="8">C2 domain-containing protein</fullName>
    </recommendedName>
</protein>
<proteinExistence type="inferred from homology"/>
<evidence type="ECO:0000256" key="4">
    <source>
        <dbReference type="ARBA" id="ARBA00023069"/>
    </source>
</evidence>
<dbReference type="Ensembl" id="ENSGMOT00000001000.2">
    <property type="protein sequence ID" value="ENSGMOP00000000964.2"/>
    <property type="gene ID" value="ENSGMOG00000000915.2"/>
</dbReference>
<dbReference type="InterPro" id="IPR000008">
    <property type="entry name" value="C2_dom"/>
</dbReference>
<reference evidence="9" key="1">
    <citation type="submission" date="2025-08" db="UniProtKB">
        <authorList>
            <consortium name="Ensembl"/>
        </authorList>
    </citation>
    <scope>IDENTIFICATION</scope>
</reference>
<feature type="coiled-coil region" evidence="6">
    <location>
        <begin position="107"/>
        <end position="134"/>
    </location>
</feature>
<feature type="compositionally biased region" description="Acidic residues" evidence="7">
    <location>
        <begin position="1364"/>
        <end position="1379"/>
    </location>
</feature>
<feature type="compositionally biased region" description="Low complexity" evidence="7">
    <location>
        <begin position="1063"/>
        <end position="1075"/>
    </location>
</feature>
<dbReference type="GO" id="GO:0005856">
    <property type="term" value="C:cytoskeleton"/>
    <property type="evidence" value="ECO:0007669"/>
    <property type="project" value="UniProtKB-ARBA"/>
</dbReference>
<keyword evidence="5" id="KW-0966">Cell projection</keyword>
<keyword evidence="10" id="KW-1185">Reference proteome</keyword>
<name>A0A8C4YVI7_GADMO</name>
<feature type="region of interest" description="Disordered" evidence="7">
    <location>
        <begin position="227"/>
        <end position="246"/>
    </location>
</feature>
<feature type="domain" description="C2" evidence="8">
    <location>
        <begin position="821"/>
        <end position="947"/>
    </location>
</feature>
<evidence type="ECO:0000256" key="2">
    <source>
        <dbReference type="ARBA" id="ARBA00006042"/>
    </source>
</evidence>
<feature type="compositionally biased region" description="Basic and acidic residues" evidence="7">
    <location>
        <begin position="988"/>
        <end position="998"/>
    </location>
</feature>
<feature type="region of interest" description="Disordered" evidence="7">
    <location>
        <begin position="364"/>
        <end position="411"/>
    </location>
</feature>
<dbReference type="GeneTree" id="ENSGT00520000055620"/>
<feature type="region of interest" description="Disordered" evidence="7">
    <location>
        <begin position="148"/>
        <end position="183"/>
    </location>
</feature>
<feature type="compositionally biased region" description="Low complexity" evidence="7">
    <location>
        <begin position="1121"/>
        <end position="1133"/>
    </location>
</feature>
<feature type="coiled-coil region" evidence="6">
    <location>
        <begin position="269"/>
        <end position="363"/>
    </location>
</feature>
<evidence type="ECO:0000256" key="7">
    <source>
        <dbReference type="SAM" id="MobiDB-lite"/>
    </source>
</evidence>
<dbReference type="PROSITE" id="PS50004">
    <property type="entry name" value="C2"/>
    <property type="match status" value="1"/>
</dbReference>
<feature type="compositionally biased region" description="Polar residues" evidence="7">
    <location>
        <begin position="364"/>
        <end position="380"/>
    </location>
</feature>
<dbReference type="GO" id="GO:0046548">
    <property type="term" value="P:retinal rod cell development"/>
    <property type="evidence" value="ECO:0007669"/>
    <property type="project" value="TreeGrafter"/>
</dbReference>
<dbReference type="PANTHER" id="PTHR14240:SF1">
    <property type="entry name" value="PROTEIN FANTOM-RELATED"/>
    <property type="match status" value="1"/>
</dbReference>
<evidence type="ECO:0000256" key="1">
    <source>
        <dbReference type="ARBA" id="ARBA00004138"/>
    </source>
</evidence>
<keyword evidence="4" id="KW-0969">Cilium</keyword>
<sequence>MSPVADETAGDLPVKDVGLTRWGLMPCGPDSVRDLKPWKKPQIMKVKDRQRLLRVPRDQLEDQCLRLQEENIVLRQHTRTQELRLRRMSTRLMRLRDSHGGSETFRERDTEATVQDLETRVATLEGQKGVLQSKLSLARQHLLDLGGRSHYRQGKGRGADGEGGVRRAAQTAPPRYGGPQEDPRGEIERLHALLRSSVVESQQGQVVELEAVVQALRDKLQEKEREVEEVDEATRGARRQQAQGHRATIRDNVDLIRLQKQLTETTTALRVTQEKFHDLQEAYENQLEESQRGAQQSQGALLGRLEEQNEELSRERRRTLGLEGQLTTAALAMQTLQERQERISDLEGERRLLKESYDSLLQSTLSARGGRQNTHGQNDGATEEVDPNGSEEILKKRRKEGEREKELQRQEETIRLMAEERRMLEEEMERLRGEKEALEERRQSGRGSSEIPKERPDLLHQELQLSNEQVTFLQTQLDSVSQAFDMSVEDLSETLLQIKAFRLQQEGRQGLVFLEAVGGSGGGGGDPAQGLGEAQAAHAETVMELGKTRELLLLEHRIATGLQEELDTVNHKRETEREEGRRRVGEKDKLLSKRALQINTLQAQLKELAYSPRNYKRSIPIQYTWPGGDQEVVQPIEDDTSFSQLRPGESMLEIHLKDATFTPGGLRALEGAPGQDPVTFCTYALLDYEVHCTPLVSGPRPRYGFTSRYALSARDLARLGGRGGGARVRVELHQTAGGVRFLTLGGGWMGLAGALERRGERLAGSITMTGSEGDIVGVVDYWVRLYPPTEPVDVPADRMMFRGSATQTGATQTGARQLFVGWQDVAPGELFDHGGGIPNELVIAVERCVGLSARWPGLLPDAYLTYRFYDLPPHVSPTVQCCADPAFDDTVSYPLAVTPDVLQYLSSGSLWVYVFDDSDDQVPPIYLAKTPVPLRSLATGRDIRGDYVLRDAAGGPRGVVRVLLKWRYPFQPPGGAKATVVGPSWSQQRERETERETYRQYGGTEESQQRGTRGREEEPEEIQRPVAKPRVKIHTVEPREAIAVVSKPQQRQAPVKLRRPQDSPLVRPTPVSSSPTPLPPPSRTRTTKRSPDSPRPPDTPPLASERRQATPLRATSRKSGRISSGRLLSRGDSTQSATSCVSDARSQDISLLEPGSMEQEENEGEERVVSESSGSSRSDDIVVPPMRETRKGDKLRVEILSLTFGPSSEVARDQSVQRVYVEYRLLGVPMATTETPMSLRKPALGEEVHYNFTRVIYVDGSESAPLRQYLYTMLEGTDPSQGRLKFTVVSEPMDDEEECVDVGHAFLDLQELLLTGNDVIERQIDIVSVDEEGDAIGKLKVSLEAAKALTGIYREFHREKEPENEGQTTEEEEDEEEEREEKKKKPQIHVDDYDEDSDFF</sequence>
<feature type="compositionally biased region" description="Low complexity" evidence="7">
    <location>
        <begin position="999"/>
        <end position="1011"/>
    </location>
</feature>
<dbReference type="InterPro" id="IPR041091">
    <property type="entry name" value="RPGRIP1_C"/>
</dbReference>
<evidence type="ECO:0000256" key="6">
    <source>
        <dbReference type="SAM" id="Coils"/>
    </source>
</evidence>
<evidence type="ECO:0000313" key="10">
    <source>
        <dbReference type="Proteomes" id="UP000694546"/>
    </source>
</evidence>
<feature type="compositionally biased region" description="Basic and acidic residues" evidence="7">
    <location>
        <begin position="399"/>
        <end position="411"/>
    </location>
</feature>
<dbReference type="InterPro" id="IPR021656">
    <property type="entry name" value="C2-C2_1"/>
</dbReference>
<dbReference type="GO" id="GO:0032391">
    <property type="term" value="C:photoreceptor connecting cilium"/>
    <property type="evidence" value="ECO:0007669"/>
    <property type="project" value="TreeGrafter"/>
</dbReference>
<dbReference type="InterPro" id="IPR031139">
    <property type="entry name" value="RPGRIP1_fam"/>
</dbReference>
<feature type="compositionally biased region" description="Basic and acidic residues" evidence="7">
    <location>
        <begin position="1354"/>
        <end position="1363"/>
    </location>
</feature>
<feature type="region of interest" description="Disordered" evidence="7">
    <location>
        <begin position="427"/>
        <end position="455"/>
    </location>
</feature>